<organism evidence="12 13">
    <name type="scientific">Babjeviella inositovora NRRL Y-12698</name>
    <dbReference type="NCBI Taxonomy" id="984486"/>
    <lineage>
        <taxon>Eukaryota</taxon>
        <taxon>Fungi</taxon>
        <taxon>Dikarya</taxon>
        <taxon>Ascomycota</taxon>
        <taxon>Saccharomycotina</taxon>
        <taxon>Pichiomycetes</taxon>
        <taxon>Serinales incertae sedis</taxon>
        <taxon>Babjeviella</taxon>
    </lineage>
</organism>
<keyword evidence="13" id="KW-1185">Reference proteome</keyword>
<dbReference type="SUPFAM" id="SSF53448">
    <property type="entry name" value="Nucleotide-diphospho-sugar transferases"/>
    <property type="match status" value="1"/>
</dbReference>
<dbReference type="OrthoDB" id="430354at2759"/>
<comment type="similarity">
    <text evidence="3">Belongs to the MNN1/MNT family.</text>
</comment>
<evidence type="ECO:0000256" key="7">
    <source>
        <dbReference type="ARBA" id="ARBA00022968"/>
    </source>
</evidence>
<evidence type="ECO:0000256" key="2">
    <source>
        <dbReference type="ARBA" id="ARBA00004922"/>
    </source>
</evidence>
<evidence type="ECO:0000256" key="10">
    <source>
        <dbReference type="ARBA" id="ARBA00023136"/>
    </source>
</evidence>
<accession>A0A1E3QSC9</accession>
<dbReference type="PANTHER" id="PTHR31392:SF1">
    <property type="entry name" value="ALPHA-1,3-MANNOSYLTRANSFERASE MNN1-RELATED"/>
    <property type="match status" value="1"/>
</dbReference>
<name>A0A1E3QSC9_9ASCO</name>
<evidence type="ECO:0000256" key="4">
    <source>
        <dbReference type="ARBA" id="ARBA00022676"/>
    </source>
</evidence>
<comment type="pathway">
    <text evidence="2">Protein modification; protein glycosylation.</text>
</comment>
<keyword evidence="5 12" id="KW-0808">Transferase</keyword>
<evidence type="ECO:0000313" key="12">
    <source>
        <dbReference type="EMBL" id="ODQ80570.1"/>
    </source>
</evidence>
<evidence type="ECO:0000256" key="3">
    <source>
        <dbReference type="ARBA" id="ARBA00009105"/>
    </source>
</evidence>
<comment type="subcellular location">
    <subcellularLocation>
        <location evidence="1">Golgi apparatus membrane</location>
        <topology evidence="1">Single-pass type II membrane protein</topology>
    </subcellularLocation>
</comment>
<sequence length="759" mass="87056">MSLITHAYRFTARLAPLAVRLRRHKRNLVAITAALTILCIFQASYSRATTPPAALQAAHDHFRIPSAIEYPADDQTIIEDSCNKYFSYVSQFGTINTDPHLDYRYNLAAFDRLKFINDRFAELIDKFTHKITAVVKEGEDPNRHEKEQDAVSKLTRRTERLLRQLIVTEYDAVALNNAAIEAETVERIRRIRRFNQCFVPKQDLRLDLFDCGYLERKLFPVLTRQWPVFQRWDGQLVANGNIPHLEKVGSGLENNYNITIFNGKNNGCYMKALRDSFKGRGIVLSASDLHKSELIGLIKVLRSVGNTLPIQVMHRNDITMETRVELISWARRDEIPLPESYAAFASSQALPHVFPKQELWFVDISIAVTRSRSYDIILLGYANKLLAYLFSSFSETILMDTDTVPLVNPELFFSHSVYQTTSTLFFKDRQLEDKTSVHTINFFRTTLIDALEGEDYDKFRIPRLTEYTRKSGLFANRESHIMESGVVVIDRVKHFHGVVMALQLIQLEPTKMLSWGDKELFWLGLAASGDESYGFNHFRTAAVGQFQPALITGRDSNGVEMSFGDGSTDKFDPARLDEFAPRFAAKRRVCLTHPGHINSDDGKTLMWINSGFKYCKLNLWEIDAKKQFYSGLSEPELQQLYREPFRISAAIIPPLVSELQAGGVVNAKGEYEFELAEAKMAEEVPKKDEPESRFAKYGLLRERPWKHNTNVCRGYIWCAYDEVHGVRGQVVEFGVRALAKFKFLGDVWFNEYTEEEPQH</sequence>
<dbReference type="GO" id="GO:0000033">
    <property type="term" value="F:alpha-1,3-mannosyltransferase activity"/>
    <property type="evidence" value="ECO:0007669"/>
    <property type="project" value="TreeGrafter"/>
</dbReference>
<proteinExistence type="inferred from homology"/>
<evidence type="ECO:0000256" key="5">
    <source>
        <dbReference type="ARBA" id="ARBA00022679"/>
    </source>
</evidence>
<keyword evidence="7" id="KW-0735">Signal-anchor</keyword>
<gene>
    <name evidence="12" type="ORF">BABINDRAFT_160833</name>
</gene>
<keyword evidence="9" id="KW-0333">Golgi apparatus</keyword>
<keyword evidence="10" id="KW-0472">Membrane</keyword>
<dbReference type="Pfam" id="PF11051">
    <property type="entry name" value="Mannosyl_trans3"/>
    <property type="match status" value="1"/>
</dbReference>
<protein>
    <submittedName>
        <fullName evidence="12">Glycosyltransferase family 71 protein</fullName>
    </submittedName>
</protein>
<keyword evidence="8" id="KW-1133">Transmembrane helix</keyword>
<evidence type="ECO:0000313" key="13">
    <source>
        <dbReference type="Proteomes" id="UP000094336"/>
    </source>
</evidence>
<reference evidence="13" key="1">
    <citation type="submission" date="2016-05" db="EMBL/GenBank/DDBJ databases">
        <title>Comparative genomics of biotechnologically important yeasts.</title>
        <authorList>
            <consortium name="DOE Joint Genome Institute"/>
            <person name="Riley R."/>
            <person name="Haridas S."/>
            <person name="Wolfe K.H."/>
            <person name="Lopes M.R."/>
            <person name="Hittinger C.T."/>
            <person name="Goker M."/>
            <person name="Salamov A."/>
            <person name="Wisecaver J."/>
            <person name="Long T.M."/>
            <person name="Aerts A.L."/>
            <person name="Barry K."/>
            <person name="Choi C."/>
            <person name="Clum A."/>
            <person name="Coughlan A.Y."/>
            <person name="Deshpande S."/>
            <person name="Douglass A.P."/>
            <person name="Hanson S.J."/>
            <person name="Klenk H.-P."/>
            <person name="Labutti K."/>
            <person name="Lapidus A."/>
            <person name="Lindquist E."/>
            <person name="Lipzen A."/>
            <person name="Meier-Kolthoff J.P."/>
            <person name="Ohm R.A."/>
            <person name="Otillar R.P."/>
            <person name="Pangilinan J."/>
            <person name="Peng Y."/>
            <person name="Rokas A."/>
            <person name="Rosa C.A."/>
            <person name="Scheuner C."/>
            <person name="Sibirny A.A."/>
            <person name="Slot J.C."/>
            <person name="Stielow J.B."/>
            <person name="Sun H."/>
            <person name="Kurtzman C.P."/>
            <person name="Blackwell M."/>
            <person name="Grigoriev I.V."/>
            <person name="Jeffries T.W."/>
        </authorList>
    </citation>
    <scope>NUCLEOTIDE SEQUENCE [LARGE SCALE GENOMIC DNA]</scope>
    <source>
        <strain evidence="13">NRRL Y-12698</strain>
    </source>
</reference>
<dbReference type="GO" id="GO:0046354">
    <property type="term" value="P:mannan biosynthetic process"/>
    <property type="evidence" value="ECO:0007669"/>
    <property type="project" value="UniProtKB-ARBA"/>
</dbReference>
<evidence type="ECO:0000256" key="1">
    <source>
        <dbReference type="ARBA" id="ARBA00004323"/>
    </source>
</evidence>
<dbReference type="GeneID" id="30146338"/>
<evidence type="ECO:0000256" key="8">
    <source>
        <dbReference type="ARBA" id="ARBA00022989"/>
    </source>
</evidence>
<evidence type="ECO:0000256" key="9">
    <source>
        <dbReference type="ARBA" id="ARBA00023034"/>
    </source>
</evidence>
<keyword evidence="4" id="KW-0328">Glycosyltransferase</keyword>
<dbReference type="InterPro" id="IPR029044">
    <property type="entry name" value="Nucleotide-diphossugar_trans"/>
</dbReference>
<evidence type="ECO:0000256" key="11">
    <source>
        <dbReference type="ARBA" id="ARBA00023180"/>
    </source>
</evidence>
<evidence type="ECO:0000256" key="6">
    <source>
        <dbReference type="ARBA" id="ARBA00022692"/>
    </source>
</evidence>
<keyword evidence="6" id="KW-0812">Transmembrane</keyword>
<dbReference type="PANTHER" id="PTHR31392">
    <property type="entry name" value="ALPHA-1,3-MANNOSYLTRANSFERASE MNN1-RELATED"/>
    <property type="match status" value="1"/>
</dbReference>
<dbReference type="GO" id="GO:0000139">
    <property type="term" value="C:Golgi membrane"/>
    <property type="evidence" value="ECO:0007669"/>
    <property type="project" value="UniProtKB-SubCell"/>
</dbReference>
<dbReference type="AlphaFoldDB" id="A0A1E3QSC9"/>
<dbReference type="Proteomes" id="UP000094336">
    <property type="component" value="Unassembled WGS sequence"/>
</dbReference>
<dbReference type="InterPro" id="IPR022751">
    <property type="entry name" value="Alpha_mannosyltransferase"/>
</dbReference>
<dbReference type="RefSeq" id="XP_018985898.1">
    <property type="nucleotide sequence ID" value="XM_019128485.1"/>
</dbReference>
<dbReference type="GO" id="GO:0006493">
    <property type="term" value="P:protein O-linked glycosylation"/>
    <property type="evidence" value="ECO:0007669"/>
    <property type="project" value="TreeGrafter"/>
</dbReference>
<dbReference type="STRING" id="984486.A0A1E3QSC9"/>
<dbReference type="EMBL" id="KV454429">
    <property type="protein sequence ID" value="ODQ80570.1"/>
    <property type="molecule type" value="Genomic_DNA"/>
</dbReference>
<keyword evidence="11" id="KW-0325">Glycoprotein</keyword>